<evidence type="ECO:0000313" key="1">
    <source>
        <dbReference type="EnsemblPlants" id="OPUNC02G29230.1"/>
    </source>
</evidence>
<sequence length="262" mass="31229">MDQNEVRFLQSHRNISDEDYDLIELLHKNNIPTRRVMSILADLHGTLRNVPFTKKDVSNLRTSMRKHTESGDMAATIKYFQELQAEDPSFFYNMELADDGTVASLFWVDGASREAYKKFGHCIFKTSWRAMVAKHGLEGNMYLQHLFDIKEKWVPCYFVDYFFPFMSTTQRSEGMNYLFKDFIHPRESIRNFISQYEKLVDDHQRFVTVQTEPTFWSRYPYPMEKQASEFHTREIFEKFKDALEMTTMYTVACESEPRSYYT</sequence>
<protein>
    <submittedName>
        <fullName evidence="1">Uncharacterized protein</fullName>
    </submittedName>
</protein>
<proteinExistence type="predicted"/>
<dbReference type="Proteomes" id="UP000026962">
    <property type="component" value="Chromosome 2"/>
</dbReference>
<keyword evidence="2" id="KW-1185">Reference proteome</keyword>
<dbReference type="Gramene" id="OPUNC02G29230.1">
    <property type="protein sequence ID" value="OPUNC02G29230.1"/>
    <property type="gene ID" value="OPUNC02G29230"/>
</dbReference>
<accession>A0A0E0K4Y3</accession>
<dbReference type="PANTHER" id="PTHR47718:SF4">
    <property type="entry name" value="PROTEIN FAR1-RELATED SEQUENCE"/>
    <property type="match status" value="1"/>
</dbReference>
<evidence type="ECO:0000313" key="2">
    <source>
        <dbReference type="Proteomes" id="UP000026962"/>
    </source>
</evidence>
<dbReference type="HOGENOM" id="CLU_1063130_0_0_1"/>
<dbReference type="PANTHER" id="PTHR47718">
    <property type="entry name" value="OS01G0519700 PROTEIN"/>
    <property type="match status" value="1"/>
</dbReference>
<reference evidence="1" key="1">
    <citation type="submission" date="2015-04" db="UniProtKB">
        <authorList>
            <consortium name="EnsemblPlants"/>
        </authorList>
    </citation>
    <scope>IDENTIFICATION</scope>
</reference>
<organism evidence="1">
    <name type="scientific">Oryza punctata</name>
    <name type="common">Red rice</name>
    <dbReference type="NCBI Taxonomy" id="4537"/>
    <lineage>
        <taxon>Eukaryota</taxon>
        <taxon>Viridiplantae</taxon>
        <taxon>Streptophyta</taxon>
        <taxon>Embryophyta</taxon>
        <taxon>Tracheophyta</taxon>
        <taxon>Spermatophyta</taxon>
        <taxon>Magnoliopsida</taxon>
        <taxon>Liliopsida</taxon>
        <taxon>Poales</taxon>
        <taxon>Poaceae</taxon>
        <taxon>BOP clade</taxon>
        <taxon>Oryzoideae</taxon>
        <taxon>Oryzeae</taxon>
        <taxon>Oryzinae</taxon>
        <taxon>Oryza</taxon>
    </lineage>
</organism>
<dbReference type="OMA" id="ESKWANI"/>
<dbReference type="EnsemblPlants" id="OPUNC02G29230.1">
    <property type="protein sequence ID" value="OPUNC02G29230.1"/>
    <property type="gene ID" value="OPUNC02G29230"/>
</dbReference>
<reference evidence="1" key="2">
    <citation type="submission" date="2018-05" db="EMBL/GenBank/DDBJ databases">
        <title>OpunRS2 (Oryza punctata Reference Sequence Version 2).</title>
        <authorList>
            <person name="Zhang J."/>
            <person name="Kudrna D."/>
            <person name="Lee S."/>
            <person name="Talag J."/>
            <person name="Welchert J."/>
            <person name="Wing R.A."/>
        </authorList>
    </citation>
    <scope>NUCLEOTIDE SEQUENCE [LARGE SCALE GENOMIC DNA]</scope>
</reference>
<dbReference type="AlphaFoldDB" id="A0A0E0K4Y3"/>
<dbReference type="eggNOG" id="ENOG502QR4C">
    <property type="taxonomic scope" value="Eukaryota"/>
</dbReference>
<name>A0A0E0K4Y3_ORYPU</name>